<evidence type="ECO:0000313" key="3">
    <source>
        <dbReference type="Proteomes" id="UP001515480"/>
    </source>
</evidence>
<evidence type="ECO:0000256" key="1">
    <source>
        <dbReference type="SAM" id="MobiDB-lite"/>
    </source>
</evidence>
<name>A0AB34IZE6_PRYPA</name>
<accession>A0AB34IZE6</accession>
<evidence type="ECO:0000313" key="2">
    <source>
        <dbReference type="EMBL" id="KAL1508383.1"/>
    </source>
</evidence>
<reference evidence="2 3" key="1">
    <citation type="journal article" date="2024" name="Science">
        <title>Giant polyketide synthase enzymes in the biosynthesis of giant marine polyether toxins.</title>
        <authorList>
            <person name="Fallon T.R."/>
            <person name="Shende V.V."/>
            <person name="Wierzbicki I.H."/>
            <person name="Pendleton A.L."/>
            <person name="Watervoot N.F."/>
            <person name="Auber R.P."/>
            <person name="Gonzalez D.J."/>
            <person name="Wisecaver J.H."/>
            <person name="Moore B.S."/>
        </authorList>
    </citation>
    <scope>NUCLEOTIDE SEQUENCE [LARGE SCALE GENOMIC DNA]</scope>
    <source>
        <strain evidence="2 3">12B1</strain>
    </source>
</reference>
<feature type="region of interest" description="Disordered" evidence="1">
    <location>
        <begin position="146"/>
        <end position="166"/>
    </location>
</feature>
<proteinExistence type="predicted"/>
<gene>
    <name evidence="2" type="ORF">AB1Y20_004493</name>
</gene>
<organism evidence="2 3">
    <name type="scientific">Prymnesium parvum</name>
    <name type="common">Toxic golden alga</name>
    <dbReference type="NCBI Taxonomy" id="97485"/>
    <lineage>
        <taxon>Eukaryota</taxon>
        <taxon>Haptista</taxon>
        <taxon>Haptophyta</taxon>
        <taxon>Prymnesiophyceae</taxon>
        <taxon>Prymnesiales</taxon>
        <taxon>Prymnesiaceae</taxon>
        <taxon>Prymnesium</taxon>
    </lineage>
</organism>
<dbReference type="AlphaFoldDB" id="A0AB34IZE6"/>
<sequence>MSDTPPEALHVVLEVQPDGRSLFLCPECDDDRVTVPDSVSTVCTRDWLQGRLLECSVRFGARTCACWETDPYEGEEAATDRQRRFFHYVCVAILLGARGRRVDLPRCVKEQIESAAIGSGGSFLGMYFAAGVRIGSQPARCSTASHCSNNSSTHLRREKDSSCGSGLSGSLISELGAVFKGIAI</sequence>
<comment type="caution">
    <text evidence="2">The sequence shown here is derived from an EMBL/GenBank/DDBJ whole genome shotgun (WGS) entry which is preliminary data.</text>
</comment>
<dbReference type="Proteomes" id="UP001515480">
    <property type="component" value="Unassembled WGS sequence"/>
</dbReference>
<protein>
    <submittedName>
        <fullName evidence="2">Uncharacterized protein</fullName>
    </submittedName>
</protein>
<dbReference type="EMBL" id="JBGBPQ010000016">
    <property type="protein sequence ID" value="KAL1508383.1"/>
    <property type="molecule type" value="Genomic_DNA"/>
</dbReference>
<keyword evidence="3" id="KW-1185">Reference proteome</keyword>